<gene>
    <name evidence="1" type="ORF">FWK35_00029176</name>
</gene>
<protein>
    <submittedName>
        <fullName evidence="1">Reverse transcriptase domain-containing protein</fullName>
    </submittedName>
</protein>
<keyword evidence="2" id="KW-1185">Reference proteome</keyword>
<accession>A0A6G0YDN4</accession>
<dbReference type="EMBL" id="VUJU01004558">
    <property type="protein sequence ID" value="KAF0753986.1"/>
    <property type="molecule type" value="Genomic_DNA"/>
</dbReference>
<evidence type="ECO:0000313" key="2">
    <source>
        <dbReference type="Proteomes" id="UP000478052"/>
    </source>
</evidence>
<dbReference type="GO" id="GO:0003964">
    <property type="term" value="F:RNA-directed DNA polymerase activity"/>
    <property type="evidence" value="ECO:0007669"/>
    <property type="project" value="UniProtKB-KW"/>
</dbReference>
<sequence length="91" mass="11262">LLFELHSYKKIDFVKNWFCVKIPVFCYFFRLFPDTFENYWKFFTFDPPKYQLDSLSYQKQCSLFTAPKRGDRHKKKTHHCKINTFITSFRI</sequence>
<keyword evidence="1" id="KW-0808">Transferase</keyword>
<comment type="caution">
    <text evidence="1">The sequence shown here is derived from an EMBL/GenBank/DDBJ whole genome shotgun (WGS) entry which is preliminary data.</text>
</comment>
<keyword evidence="1" id="KW-0548">Nucleotidyltransferase</keyword>
<organism evidence="1 2">
    <name type="scientific">Aphis craccivora</name>
    <name type="common">Cowpea aphid</name>
    <dbReference type="NCBI Taxonomy" id="307492"/>
    <lineage>
        <taxon>Eukaryota</taxon>
        <taxon>Metazoa</taxon>
        <taxon>Ecdysozoa</taxon>
        <taxon>Arthropoda</taxon>
        <taxon>Hexapoda</taxon>
        <taxon>Insecta</taxon>
        <taxon>Pterygota</taxon>
        <taxon>Neoptera</taxon>
        <taxon>Paraneoptera</taxon>
        <taxon>Hemiptera</taxon>
        <taxon>Sternorrhyncha</taxon>
        <taxon>Aphidomorpha</taxon>
        <taxon>Aphidoidea</taxon>
        <taxon>Aphididae</taxon>
        <taxon>Aphidini</taxon>
        <taxon>Aphis</taxon>
        <taxon>Aphis</taxon>
    </lineage>
</organism>
<proteinExistence type="predicted"/>
<feature type="non-terminal residue" evidence="1">
    <location>
        <position position="1"/>
    </location>
</feature>
<dbReference type="AlphaFoldDB" id="A0A6G0YDN4"/>
<keyword evidence="1" id="KW-0695">RNA-directed DNA polymerase</keyword>
<reference evidence="1 2" key="1">
    <citation type="submission" date="2019-08" db="EMBL/GenBank/DDBJ databases">
        <title>Whole genome of Aphis craccivora.</title>
        <authorList>
            <person name="Voronova N.V."/>
            <person name="Shulinski R.S."/>
            <person name="Bandarenka Y.V."/>
            <person name="Zhorov D.G."/>
            <person name="Warner D."/>
        </authorList>
    </citation>
    <scope>NUCLEOTIDE SEQUENCE [LARGE SCALE GENOMIC DNA]</scope>
    <source>
        <strain evidence="1">180601</strain>
        <tissue evidence="1">Whole Body</tissue>
    </source>
</reference>
<dbReference type="Proteomes" id="UP000478052">
    <property type="component" value="Unassembled WGS sequence"/>
</dbReference>
<name>A0A6G0YDN4_APHCR</name>
<evidence type="ECO:0000313" key="1">
    <source>
        <dbReference type="EMBL" id="KAF0753986.1"/>
    </source>
</evidence>